<dbReference type="InterPro" id="IPR002035">
    <property type="entry name" value="VWF_A"/>
</dbReference>
<evidence type="ECO:0000259" key="2">
    <source>
        <dbReference type="SMART" id="SM00327"/>
    </source>
</evidence>
<dbReference type="SMART" id="SM00327">
    <property type="entry name" value="VWA"/>
    <property type="match status" value="1"/>
</dbReference>
<gene>
    <name evidence="3" type="ORF">HELGO_WM16168</name>
</gene>
<feature type="signal peptide" evidence="1">
    <location>
        <begin position="1"/>
        <end position="19"/>
    </location>
</feature>
<reference evidence="3" key="1">
    <citation type="submission" date="2020-01" db="EMBL/GenBank/DDBJ databases">
        <authorList>
            <person name="Meier V. D."/>
            <person name="Meier V D."/>
        </authorList>
    </citation>
    <scope>NUCLEOTIDE SEQUENCE</scope>
    <source>
        <strain evidence="3">HLG_WM_MAG_10</strain>
    </source>
</reference>
<dbReference type="Gene3D" id="3.40.50.410">
    <property type="entry name" value="von Willebrand factor, type A domain"/>
    <property type="match status" value="1"/>
</dbReference>
<dbReference type="InterPro" id="IPR036465">
    <property type="entry name" value="vWFA_dom_sf"/>
</dbReference>
<organism evidence="3">
    <name type="scientific">uncultured Aureispira sp</name>
    <dbReference type="NCBI Taxonomy" id="1331704"/>
    <lineage>
        <taxon>Bacteria</taxon>
        <taxon>Pseudomonadati</taxon>
        <taxon>Bacteroidota</taxon>
        <taxon>Saprospiria</taxon>
        <taxon>Saprospirales</taxon>
        <taxon>Saprospiraceae</taxon>
        <taxon>Aureispira</taxon>
        <taxon>environmental samples</taxon>
    </lineage>
</organism>
<protein>
    <recommendedName>
        <fullName evidence="2">VWFA domain-containing protein</fullName>
    </recommendedName>
</protein>
<feature type="chain" id="PRO_5028340572" description="VWFA domain-containing protein" evidence="1">
    <location>
        <begin position="20"/>
        <end position="384"/>
    </location>
</feature>
<proteinExistence type="predicted"/>
<keyword evidence="1" id="KW-0732">Signal</keyword>
<dbReference type="AlphaFoldDB" id="A0A6S6T461"/>
<sequence>MFKLISILSFCLSAICLSATELNQASKELEPNRTPKIQVALLLDTSGSMDGLIEQAKSQLWKMVNELATSKKNGKAPVIELALYEYGKSSLPQAKGYLQQLVPLTNDLDLVSEKLFGLSTNGGDEYCGWVIQDATKNLKWSESNEDLKIIIIAGNEVFTQGSVDYKKTCKAAITNGIVVNTIYCGDCQEGINFMWKDGADRADGKYMCINQNDQVAHIETPYDREIGTLNEELNKTYIAFGQKGKENQARQLSQDVNAKSYGASNNAERAISKSKKSTYNNVTWDAVDAMAENDDFIEEVEEEALPEVMQEMDIEERKAYVEEKGKERAAIQAKIQEAAKKRTAFIADKRKETAGAENNTLDAVMLKTVREQAEKQAFKFEKNK</sequence>
<evidence type="ECO:0000256" key="1">
    <source>
        <dbReference type="SAM" id="SignalP"/>
    </source>
</evidence>
<name>A0A6S6T461_9BACT</name>
<accession>A0A6S6T461</accession>
<dbReference type="EMBL" id="CACVAQ010000211">
    <property type="protein sequence ID" value="CAA6814033.1"/>
    <property type="molecule type" value="Genomic_DNA"/>
</dbReference>
<dbReference type="SUPFAM" id="SSF53300">
    <property type="entry name" value="vWA-like"/>
    <property type="match status" value="1"/>
</dbReference>
<feature type="domain" description="VWFA" evidence="2">
    <location>
        <begin position="36"/>
        <end position="234"/>
    </location>
</feature>
<evidence type="ECO:0000313" key="3">
    <source>
        <dbReference type="EMBL" id="CAA6814033.1"/>
    </source>
</evidence>